<reference evidence="3" key="2">
    <citation type="submission" date="2011-04" db="EMBL/GenBank/DDBJ databases">
        <title>The complete genome of chromosome of Treponema succinifaciens DSM 2489.</title>
        <authorList>
            <person name="Lucas S."/>
            <person name="Copeland A."/>
            <person name="Lapidus A."/>
            <person name="Bruce D."/>
            <person name="Goodwin L."/>
            <person name="Pitluck S."/>
            <person name="Peters L."/>
            <person name="Kyrpides N."/>
            <person name="Mavromatis K."/>
            <person name="Ivanova N."/>
            <person name="Ovchinnikova G."/>
            <person name="Teshima H."/>
            <person name="Detter J.C."/>
            <person name="Tapia R."/>
            <person name="Han C."/>
            <person name="Land M."/>
            <person name="Hauser L."/>
            <person name="Markowitz V."/>
            <person name="Cheng J.-F."/>
            <person name="Hugenholtz P."/>
            <person name="Woyke T."/>
            <person name="Wu D."/>
            <person name="Gronow S."/>
            <person name="Wellnitz S."/>
            <person name="Brambilla E."/>
            <person name="Klenk H.-P."/>
            <person name="Eisen J.A."/>
        </authorList>
    </citation>
    <scope>NUCLEOTIDE SEQUENCE [LARGE SCALE GENOMIC DNA]</scope>
    <source>
        <strain evidence="3">ATCC 33096 / DSM 2489 / 6091</strain>
    </source>
</reference>
<dbReference type="AlphaFoldDB" id="F2NUD1"/>
<evidence type="ECO:0000256" key="1">
    <source>
        <dbReference type="SAM" id="Phobius"/>
    </source>
</evidence>
<protein>
    <submittedName>
        <fullName evidence="2">Uncharacterized protein</fullName>
    </submittedName>
</protein>
<keyword evidence="1" id="KW-1133">Transmembrane helix</keyword>
<dbReference type="Proteomes" id="UP000006852">
    <property type="component" value="Chromosome"/>
</dbReference>
<dbReference type="EMBL" id="CP002631">
    <property type="protein sequence ID" value="AEB13224.1"/>
    <property type="molecule type" value="Genomic_DNA"/>
</dbReference>
<evidence type="ECO:0000313" key="2">
    <source>
        <dbReference type="EMBL" id="AEB13224.1"/>
    </source>
</evidence>
<feature type="transmembrane region" description="Helical" evidence="1">
    <location>
        <begin position="53"/>
        <end position="70"/>
    </location>
</feature>
<accession>F2NUD1</accession>
<dbReference type="HOGENOM" id="CLU_1947891_0_0_12"/>
<feature type="transmembrane region" description="Helical" evidence="1">
    <location>
        <begin position="76"/>
        <end position="94"/>
    </location>
</feature>
<dbReference type="STRING" id="869209.Tresu_0265"/>
<organism evidence="2 3">
    <name type="scientific">Treponema succinifaciens (strain ATCC 33096 / DSM 2489 / 6091)</name>
    <dbReference type="NCBI Taxonomy" id="869209"/>
    <lineage>
        <taxon>Bacteria</taxon>
        <taxon>Pseudomonadati</taxon>
        <taxon>Spirochaetota</taxon>
        <taxon>Spirochaetia</taxon>
        <taxon>Spirochaetales</taxon>
        <taxon>Treponemataceae</taxon>
        <taxon>Treponema</taxon>
    </lineage>
</organism>
<keyword evidence="3" id="KW-1185">Reference proteome</keyword>
<feature type="transmembrane region" description="Helical" evidence="1">
    <location>
        <begin position="13"/>
        <end position="32"/>
    </location>
</feature>
<proteinExistence type="predicted"/>
<evidence type="ECO:0000313" key="3">
    <source>
        <dbReference type="Proteomes" id="UP000006852"/>
    </source>
</evidence>
<sequence>MISKGTGYYALRYSLSGLVIQLVCSGYTVCLGRKHNQAGAICTGRMGCGNLELLYSLIFSIQYIVQFSALSTSVQFAYTNYSAIFIIYIIHTLFRSIIKSKTIQLVSVYFILFLIGKDTIKIIKVKRNI</sequence>
<gene>
    <name evidence="2" type="ordered locus">Tresu_0265</name>
</gene>
<name>F2NUD1_TRES6</name>
<dbReference type="KEGG" id="tsu:Tresu_0265"/>
<reference evidence="2 3" key="1">
    <citation type="journal article" date="2011" name="Stand. Genomic Sci.">
        <title>Complete genome sequence of Treponema succinifaciens type strain (6091).</title>
        <authorList>
            <person name="Han C."/>
            <person name="Gronow S."/>
            <person name="Teshima H."/>
            <person name="Lapidus A."/>
            <person name="Nolan M."/>
            <person name="Lucas S."/>
            <person name="Hammon N."/>
            <person name="Deshpande S."/>
            <person name="Cheng J.F."/>
            <person name="Zeytun A."/>
            <person name="Tapia R."/>
            <person name="Goodwin L."/>
            <person name="Pitluck S."/>
            <person name="Liolios K."/>
            <person name="Pagani I."/>
            <person name="Ivanova N."/>
            <person name="Mavromatis K."/>
            <person name="Mikhailova N."/>
            <person name="Huntemann M."/>
            <person name="Pati A."/>
            <person name="Chen A."/>
            <person name="Palaniappan K."/>
            <person name="Land M."/>
            <person name="Hauser L."/>
            <person name="Brambilla E.M."/>
            <person name="Rohde M."/>
            <person name="Goker M."/>
            <person name="Woyke T."/>
            <person name="Bristow J."/>
            <person name="Eisen J.A."/>
            <person name="Markowitz V."/>
            <person name="Hugenholtz P."/>
            <person name="Kyrpides N.C."/>
            <person name="Klenk H.P."/>
            <person name="Detter J.C."/>
        </authorList>
    </citation>
    <scope>NUCLEOTIDE SEQUENCE [LARGE SCALE GENOMIC DNA]</scope>
    <source>
        <strain evidence="3">ATCC 33096 / DSM 2489 / 6091</strain>
    </source>
</reference>
<keyword evidence="1" id="KW-0472">Membrane</keyword>
<keyword evidence="1" id="KW-0812">Transmembrane</keyword>